<dbReference type="Pfam" id="PF13620">
    <property type="entry name" value="CarboxypepD_reg"/>
    <property type="match status" value="1"/>
</dbReference>
<dbReference type="AlphaFoldDB" id="A0A833DTD1"/>
<keyword evidence="2" id="KW-0812">Transmembrane</keyword>
<dbReference type="Proteomes" id="UP000605805">
    <property type="component" value="Unassembled WGS sequence"/>
</dbReference>
<feature type="coiled-coil region" evidence="1">
    <location>
        <begin position="205"/>
        <end position="232"/>
    </location>
</feature>
<evidence type="ECO:0000256" key="2">
    <source>
        <dbReference type="SAM" id="Phobius"/>
    </source>
</evidence>
<organism evidence="3 4">
    <name type="scientific">Ignisphaera aggregans</name>
    <dbReference type="NCBI Taxonomy" id="334771"/>
    <lineage>
        <taxon>Archaea</taxon>
        <taxon>Thermoproteota</taxon>
        <taxon>Thermoprotei</taxon>
        <taxon>Desulfurococcales</taxon>
        <taxon>Desulfurococcaceae</taxon>
        <taxon>Ignisphaera</taxon>
    </lineage>
</organism>
<dbReference type="SUPFAM" id="SSF49464">
    <property type="entry name" value="Carboxypeptidase regulatory domain-like"/>
    <property type="match status" value="1"/>
</dbReference>
<dbReference type="Gene3D" id="2.60.40.1120">
    <property type="entry name" value="Carboxypeptidase-like, regulatory domain"/>
    <property type="match status" value="1"/>
</dbReference>
<dbReference type="Gene3D" id="1.20.1480.30">
    <property type="entry name" value="Designed four-helix bundle protein"/>
    <property type="match status" value="1"/>
</dbReference>
<dbReference type="InterPro" id="IPR008969">
    <property type="entry name" value="CarboxyPept-like_regulatory"/>
</dbReference>
<evidence type="ECO:0000313" key="4">
    <source>
        <dbReference type="Proteomes" id="UP000605805"/>
    </source>
</evidence>
<dbReference type="EMBL" id="DQTV01000036">
    <property type="protein sequence ID" value="HIP56750.1"/>
    <property type="molecule type" value="Genomic_DNA"/>
</dbReference>
<keyword evidence="2" id="KW-0472">Membrane</keyword>
<dbReference type="Gene3D" id="1.20.5.190">
    <property type="match status" value="1"/>
</dbReference>
<dbReference type="SUPFAM" id="SSF58104">
    <property type="entry name" value="Methyl-accepting chemotaxis protein (MCP) signaling domain"/>
    <property type="match status" value="1"/>
</dbReference>
<evidence type="ECO:0000313" key="3">
    <source>
        <dbReference type="EMBL" id="HIP56750.1"/>
    </source>
</evidence>
<gene>
    <name evidence="3" type="ORF">EYH02_01575</name>
</gene>
<keyword evidence="2" id="KW-1133">Transmembrane helix</keyword>
<reference evidence="3" key="1">
    <citation type="journal article" date="2020" name="ISME J.">
        <title>Gammaproteobacteria mediating utilization of methyl-, sulfur- and petroleum organic compounds in deep ocean hydrothermal plumes.</title>
        <authorList>
            <person name="Zhou Z."/>
            <person name="Liu Y."/>
            <person name="Pan J."/>
            <person name="Cron B.R."/>
            <person name="Toner B.M."/>
            <person name="Anantharaman K."/>
            <person name="Breier J.A."/>
            <person name="Dick G.J."/>
            <person name="Li M."/>
        </authorList>
    </citation>
    <scope>NUCLEOTIDE SEQUENCE</scope>
    <source>
        <strain evidence="3">SZUA-1435</strain>
    </source>
</reference>
<keyword evidence="1" id="KW-0175">Coiled coil</keyword>
<evidence type="ECO:0000256" key="1">
    <source>
        <dbReference type="SAM" id="Coils"/>
    </source>
</evidence>
<comment type="caution">
    <text evidence="3">The sequence shown here is derived from an EMBL/GenBank/DDBJ whole genome shotgun (WGS) entry which is preliminary data.</text>
</comment>
<sequence>MYMGKAIPIALIIVLAIAISGVASYAQELTVSIEKAVYRPGETVVISGTGPAGKYIGISIYNPRGTEVYYDLIMVGADGRYRVEVKLPPRVPYENWIYGKYTVKVYYGAVVKEAYFELVAAGAVRGTVVDEEGKPVVEAKVVAKEVGVKTYTDSVGRFELALEEGSYTIEISKPGYKSVEISVSLRAGEVVDLGTITLISYDYLLGMLNATISELKSRVSELREKLSAIEAAYTDVGKSLDRIAKSLESIEKSLTTLTDTLSSIAAEVRSVSDKVDAVSTKVDGLSDRVGALETAIKNNRAAINALSKSVAEISTKVDGIRSDVAAISGDISKAKSDILDAITGIRSDIAAVKDAVNAMKTSATDMLKRVSDLVKTVKESGRAVEARVGELSTLVIVALILALIAAAASIYTAVQMVKKVAG</sequence>
<name>A0A833DTD1_9CREN</name>
<feature type="transmembrane region" description="Helical" evidence="2">
    <location>
        <begin position="391"/>
        <end position="414"/>
    </location>
</feature>
<accession>A0A833DTD1</accession>
<protein>
    <submittedName>
        <fullName evidence="3">PEGA domain-containing protein</fullName>
    </submittedName>
</protein>
<proteinExistence type="predicted"/>